<dbReference type="AlphaFoldDB" id="A0A423JUR8"/>
<keyword evidence="2 3" id="KW-0732">Signal</keyword>
<dbReference type="CDD" id="cd06911">
    <property type="entry name" value="VirB9_CagX_TrbG"/>
    <property type="match status" value="1"/>
</dbReference>
<evidence type="ECO:0000256" key="3">
    <source>
        <dbReference type="SAM" id="SignalP"/>
    </source>
</evidence>
<sequence length="271" mass="30382">MRMTPVALAVLLGCAVSYQATAAQVPTPAHQDPRVRFVDFDPYNIVTVKAKIGRDTLVMFSKGEKILDMGGGYTDAWGVGTLTAQNGFFIKPTRGSPNTNIHIVTNKRVYNLDMILVKTENVTSYEFIQYRYPEDELNEKRTKAQYELAKKYLAYGDGANMNTNYTVEGSSSIEPSKVEDNGQATYVSFPPRGEIPQVYFENEEGKETLAPFNIKDNVMVIHAVKPKFIFRRGELVTCVFNEAYDPKGGVRPTTKTGSPRVERVIKQEVEQ</sequence>
<dbReference type="Gene3D" id="2.60.40.2500">
    <property type="match status" value="1"/>
</dbReference>
<dbReference type="Pfam" id="PF03524">
    <property type="entry name" value="CagX"/>
    <property type="match status" value="1"/>
</dbReference>
<dbReference type="InterPro" id="IPR010258">
    <property type="entry name" value="Conjugal_tfr_TrbG/VirB9/CagX"/>
</dbReference>
<feature type="signal peptide" evidence="3">
    <location>
        <begin position="1"/>
        <end position="22"/>
    </location>
</feature>
<name>A0A423JUR8_9PSED</name>
<dbReference type="InterPro" id="IPR038161">
    <property type="entry name" value="VirB9/CagX/TrbG_C_sf"/>
</dbReference>
<accession>A0A423JUR8</accession>
<evidence type="ECO:0000256" key="2">
    <source>
        <dbReference type="ARBA" id="ARBA00022729"/>
    </source>
</evidence>
<organism evidence="4 5">
    <name type="scientific">Pseudomonas frederiksbergensis</name>
    <dbReference type="NCBI Taxonomy" id="104087"/>
    <lineage>
        <taxon>Bacteria</taxon>
        <taxon>Pseudomonadati</taxon>
        <taxon>Pseudomonadota</taxon>
        <taxon>Gammaproteobacteria</taxon>
        <taxon>Pseudomonadales</taxon>
        <taxon>Pseudomonadaceae</taxon>
        <taxon>Pseudomonas</taxon>
    </lineage>
</organism>
<gene>
    <name evidence="4" type="ORF">BK666_24525</name>
</gene>
<evidence type="ECO:0000313" key="4">
    <source>
        <dbReference type="EMBL" id="RON41374.1"/>
    </source>
</evidence>
<dbReference type="RefSeq" id="WP_123514096.1">
    <property type="nucleotide sequence ID" value="NZ_MOBQ01000033.1"/>
</dbReference>
<dbReference type="InterPro" id="IPR033645">
    <property type="entry name" value="VirB9/CagX/TrbG_C"/>
</dbReference>
<proteinExistence type="inferred from homology"/>
<dbReference type="OrthoDB" id="7023446at2"/>
<feature type="chain" id="PRO_5019018762" description="P-type conjugative transfer protein VirB9" evidence="3">
    <location>
        <begin position="23"/>
        <end position="271"/>
    </location>
</feature>
<evidence type="ECO:0000256" key="1">
    <source>
        <dbReference type="ARBA" id="ARBA00006135"/>
    </source>
</evidence>
<protein>
    <recommendedName>
        <fullName evidence="6">P-type conjugative transfer protein VirB9</fullName>
    </recommendedName>
</protein>
<comment type="caution">
    <text evidence="4">The sequence shown here is derived from an EMBL/GenBank/DDBJ whole genome shotgun (WGS) entry which is preliminary data.</text>
</comment>
<comment type="similarity">
    <text evidence="1">Belongs to the TrbG/VirB9 family.</text>
</comment>
<evidence type="ECO:0000313" key="5">
    <source>
        <dbReference type="Proteomes" id="UP000285349"/>
    </source>
</evidence>
<evidence type="ECO:0008006" key="6">
    <source>
        <dbReference type="Google" id="ProtNLM"/>
    </source>
</evidence>
<reference evidence="4 5" key="1">
    <citation type="submission" date="2016-10" db="EMBL/GenBank/DDBJ databases">
        <title>Comparative genome analysis of multiple Pseudomonas spp. focuses on biocontrol and plant growth promoting traits.</title>
        <authorList>
            <person name="Tao X.-Y."/>
            <person name="Taylor C.G."/>
        </authorList>
    </citation>
    <scope>NUCLEOTIDE SEQUENCE [LARGE SCALE GENOMIC DNA]</scope>
    <source>
        <strain evidence="4 5">37A10</strain>
    </source>
</reference>
<dbReference type="EMBL" id="MOBQ01000033">
    <property type="protein sequence ID" value="RON41374.1"/>
    <property type="molecule type" value="Genomic_DNA"/>
</dbReference>
<dbReference type="Proteomes" id="UP000285349">
    <property type="component" value="Unassembled WGS sequence"/>
</dbReference>